<accession>X0XP95</accession>
<dbReference type="AlphaFoldDB" id="X0XP95"/>
<name>X0XP95_9ZZZZ</name>
<keyword evidence="1" id="KW-0472">Membrane</keyword>
<reference evidence="2" key="1">
    <citation type="journal article" date="2014" name="Front. Microbiol.">
        <title>High frequency of phylogenetically diverse reductive dehalogenase-homologous genes in deep subseafloor sedimentary metagenomes.</title>
        <authorList>
            <person name="Kawai M."/>
            <person name="Futagami T."/>
            <person name="Toyoda A."/>
            <person name="Takaki Y."/>
            <person name="Nishi S."/>
            <person name="Hori S."/>
            <person name="Arai W."/>
            <person name="Tsubouchi T."/>
            <person name="Morono Y."/>
            <person name="Uchiyama I."/>
            <person name="Ito T."/>
            <person name="Fujiyama A."/>
            <person name="Inagaki F."/>
            <person name="Takami H."/>
        </authorList>
    </citation>
    <scope>NUCLEOTIDE SEQUENCE</scope>
    <source>
        <strain evidence="2">Expedition CK06-06</strain>
    </source>
</reference>
<organism evidence="2">
    <name type="scientific">marine sediment metagenome</name>
    <dbReference type="NCBI Taxonomy" id="412755"/>
    <lineage>
        <taxon>unclassified sequences</taxon>
        <taxon>metagenomes</taxon>
        <taxon>ecological metagenomes</taxon>
    </lineage>
</organism>
<evidence type="ECO:0000256" key="1">
    <source>
        <dbReference type="SAM" id="Phobius"/>
    </source>
</evidence>
<feature type="transmembrane region" description="Helical" evidence="1">
    <location>
        <begin position="29"/>
        <end position="47"/>
    </location>
</feature>
<feature type="transmembrane region" description="Helical" evidence="1">
    <location>
        <begin position="83"/>
        <end position="101"/>
    </location>
</feature>
<gene>
    <name evidence="2" type="ORF">S01H1_74823</name>
</gene>
<evidence type="ECO:0000313" key="2">
    <source>
        <dbReference type="EMBL" id="GAG45010.1"/>
    </source>
</evidence>
<comment type="caution">
    <text evidence="2">The sequence shown here is derived from an EMBL/GenBank/DDBJ whole genome shotgun (WGS) entry which is preliminary data.</text>
</comment>
<keyword evidence="1" id="KW-0812">Transmembrane</keyword>
<feature type="transmembrane region" description="Helical" evidence="1">
    <location>
        <begin position="7"/>
        <end position="23"/>
    </location>
</feature>
<keyword evidence="1" id="KW-1133">Transmembrane helix</keyword>
<dbReference type="EMBL" id="BARS01050079">
    <property type="protein sequence ID" value="GAG45010.1"/>
    <property type="molecule type" value="Genomic_DNA"/>
</dbReference>
<feature type="transmembrane region" description="Helical" evidence="1">
    <location>
        <begin position="54"/>
        <end position="71"/>
    </location>
</feature>
<proteinExistence type="predicted"/>
<sequence>MQSINEKIILFVLVLLALNNLIFFSISLYSGPIIGFITAIVMAIHWWQKRDSRLIMIMAIVWILIHIYELIKLGISSYPVNISLNLLLPILLLCCSLKAYLQVKKEEK</sequence>
<protein>
    <submittedName>
        <fullName evidence="2">Uncharacterized protein</fullName>
    </submittedName>
</protein>